<keyword evidence="4" id="KW-1185">Reference proteome</keyword>
<dbReference type="FunFam" id="3.40.50.300:FF:001447">
    <property type="entry name" value="Ras-related protein Rab-1B"/>
    <property type="match status" value="1"/>
</dbReference>
<keyword evidence="1" id="KW-0547">Nucleotide-binding</keyword>
<dbReference type="Gene3D" id="3.40.50.300">
    <property type="entry name" value="P-loop containing nucleotide triphosphate hydrolases"/>
    <property type="match status" value="1"/>
</dbReference>
<dbReference type="PANTHER" id="PTHR24070">
    <property type="entry name" value="RAS, DI-RAS, AND RHEB FAMILY MEMBERS OF SMALL GTPASE SUPERFAMILY"/>
    <property type="match status" value="1"/>
</dbReference>
<dbReference type="InterPro" id="IPR020849">
    <property type="entry name" value="Small_GTPase_Ras-type"/>
</dbReference>
<evidence type="ECO:0000313" key="4">
    <source>
        <dbReference type="Proteomes" id="UP000008909"/>
    </source>
</evidence>
<reference key="2">
    <citation type="submission" date="2011-10" db="EMBL/GenBank/DDBJ databases">
        <title>The genome and transcriptome sequence of Clonorchis sinensis provide insights into the carcinogenic liver fluke.</title>
        <authorList>
            <person name="Wang X."/>
            <person name="Huang Y."/>
            <person name="Chen W."/>
            <person name="Liu H."/>
            <person name="Guo L."/>
            <person name="Chen Y."/>
            <person name="Luo F."/>
            <person name="Zhou W."/>
            <person name="Sun J."/>
            <person name="Mao Q."/>
            <person name="Liang P."/>
            <person name="Zhou C."/>
            <person name="Tian Y."/>
            <person name="Men J."/>
            <person name="Lv X."/>
            <person name="Huang L."/>
            <person name="Zhou J."/>
            <person name="Hu Y."/>
            <person name="Li R."/>
            <person name="Zhang F."/>
            <person name="Lei H."/>
            <person name="Li X."/>
            <person name="Hu X."/>
            <person name="Liang C."/>
            <person name="Xu J."/>
            <person name="Wu Z."/>
            <person name="Yu X."/>
        </authorList>
    </citation>
    <scope>NUCLEOTIDE SEQUENCE</scope>
    <source>
        <strain>Henan</strain>
    </source>
</reference>
<dbReference type="SUPFAM" id="SSF52540">
    <property type="entry name" value="P-loop containing nucleoside triphosphate hydrolases"/>
    <property type="match status" value="1"/>
</dbReference>
<gene>
    <name evidence="3" type="ORF">CLF_104814</name>
</gene>
<keyword evidence="2" id="KW-0342">GTP-binding</keyword>
<dbReference type="Proteomes" id="UP000008909">
    <property type="component" value="Unassembled WGS sequence"/>
</dbReference>
<dbReference type="GO" id="GO:0005525">
    <property type="term" value="F:GTP binding"/>
    <property type="evidence" value="ECO:0007669"/>
    <property type="project" value="UniProtKB-KW"/>
</dbReference>
<dbReference type="PROSITE" id="PS51421">
    <property type="entry name" value="RAS"/>
    <property type="match status" value="1"/>
</dbReference>
<dbReference type="CDD" id="cd00876">
    <property type="entry name" value="Ras"/>
    <property type="match status" value="1"/>
</dbReference>
<dbReference type="InterPro" id="IPR001806">
    <property type="entry name" value="Small_GTPase"/>
</dbReference>
<name>G7YCE6_CLOSI</name>
<dbReference type="SMART" id="SM00175">
    <property type="entry name" value="RAB"/>
    <property type="match status" value="1"/>
</dbReference>
<dbReference type="PRINTS" id="PR00449">
    <property type="entry name" value="RASTRNSFRMNG"/>
</dbReference>
<dbReference type="GO" id="GO:0016020">
    <property type="term" value="C:membrane"/>
    <property type="evidence" value="ECO:0007669"/>
    <property type="project" value="InterPro"/>
</dbReference>
<dbReference type="InterPro" id="IPR027417">
    <property type="entry name" value="P-loop_NTPase"/>
</dbReference>
<dbReference type="GO" id="GO:0007165">
    <property type="term" value="P:signal transduction"/>
    <property type="evidence" value="ECO:0007669"/>
    <property type="project" value="InterPro"/>
</dbReference>
<dbReference type="EMBL" id="DF143064">
    <property type="protein sequence ID" value="GAA50630.1"/>
    <property type="molecule type" value="Genomic_DNA"/>
</dbReference>
<dbReference type="InterPro" id="IPR005225">
    <property type="entry name" value="Small_GTP-bd"/>
</dbReference>
<evidence type="ECO:0000256" key="2">
    <source>
        <dbReference type="ARBA" id="ARBA00023134"/>
    </source>
</evidence>
<dbReference type="SMART" id="SM00174">
    <property type="entry name" value="RHO"/>
    <property type="match status" value="1"/>
</dbReference>
<dbReference type="SMART" id="SM00173">
    <property type="entry name" value="RAS"/>
    <property type="match status" value="1"/>
</dbReference>
<proteinExistence type="predicted"/>
<protein>
    <submittedName>
        <fullName evidence="3">Ras-related protein Ral-A</fullName>
    </submittedName>
</protein>
<dbReference type="AlphaFoldDB" id="G7YCE6"/>
<dbReference type="PROSITE" id="PS51419">
    <property type="entry name" value="RAB"/>
    <property type="match status" value="1"/>
</dbReference>
<dbReference type="Pfam" id="PF00071">
    <property type="entry name" value="Ras"/>
    <property type="match status" value="1"/>
</dbReference>
<dbReference type="NCBIfam" id="TIGR00231">
    <property type="entry name" value="small_GTP"/>
    <property type="match status" value="1"/>
</dbReference>
<evidence type="ECO:0000313" key="3">
    <source>
        <dbReference type="EMBL" id="GAA50630.1"/>
    </source>
</evidence>
<dbReference type="PROSITE" id="PS51420">
    <property type="entry name" value="RHO"/>
    <property type="match status" value="1"/>
</dbReference>
<reference evidence="3" key="1">
    <citation type="journal article" date="2011" name="Genome Biol.">
        <title>The draft genome of the carcinogenic human liver fluke Clonorchis sinensis.</title>
        <authorList>
            <person name="Wang X."/>
            <person name="Chen W."/>
            <person name="Huang Y."/>
            <person name="Sun J."/>
            <person name="Men J."/>
            <person name="Liu H."/>
            <person name="Luo F."/>
            <person name="Guo L."/>
            <person name="Lv X."/>
            <person name="Deng C."/>
            <person name="Zhou C."/>
            <person name="Fan Y."/>
            <person name="Li X."/>
            <person name="Huang L."/>
            <person name="Hu Y."/>
            <person name="Liang C."/>
            <person name="Hu X."/>
            <person name="Xu J."/>
            <person name="Yu X."/>
        </authorList>
    </citation>
    <scope>NUCLEOTIDE SEQUENCE [LARGE SCALE GENOMIC DNA]</scope>
    <source>
        <strain evidence="3">Henan</strain>
    </source>
</reference>
<evidence type="ECO:0000256" key="1">
    <source>
        <dbReference type="ARBA" id="ARBA00022741"/>
    </source>
</evidence>
<accession>G7YCE6</accession>
<dbReference type="GO" id="GO:0003924">
    <property type="term" value="F:GTPase activity"/>
    <property type="evidence" value="ECO:0007669"/>
    <property type="project" value="InterPro"/>
</dbReference>
<dbReference type="SMART" id="SM00176">
    <property type="entry name" value="RAN"/>
    <property type="match status" value="1"/>
</dbReference>
<organism evidence="3 4">
    <name type="scientific">Clonorchis sinensis</name>
    <name type="common">Chinese liver fluke</name>
    <dbReference type="NCBI Taxonomy" id="79923"/>
    <lineage>
        <taxon>Eukaryota</taxon>
        <taxon>Metazoa</taxon>
        <taxon>Spiralia</taxon>
        <taxon>Lophotrochozoa</taxon>
        <taxon>Platyhelminthes</taxon>
        <taxon>Trematoda</taxon>
        <taxon>Digenea</taxon>
        <taxon>Opisthorchiida</taxon>
        <taxon>Opisthorchiata</taxon>
        <taxon>Opisthorchiidae</taxon>
        <taxon>Clonorchis</taxon>
    </lineage>
</organism>
<sequence length="594" mass="66897">MQVPTISVRMCMLGIGSVGKSALTLQFMYDEFVEDYEPTKSSAYKRKVNIEDICVEVDITDTAGQEDYAGINDPFYRNNDGFIVVFSLTDKESLKAVPLILERIVQCRGDEQSPVVLVGNKVDLVDERAVPAESAIQLAQKWQIPYLETSARTRHNLEEVVGNDSFALVTCPVSIMWDAIEILAVEPSGATAREMLTFCAVMILRTIVDGTQFLKVQPCREGQRGAAQRRTASPRTSSNRITYYKVGLLNRWLRDWSPTKTLTTAASRVRFLRQRLGVGSPNKTLHPTHYLLGQTFESNAQGLTLLGRQTNRYFSQNCINFRFSQQIKLIGCSEFNWSDHAGEFVDAGRNMNSTNMNGHSFQKWNALKPTTCETRHLGVQINGKLVTRTGQIILFMFINNVTVSVALHVKTLFSDIRGSCSIHLIRTSWNLICFSNTCLDSSSCCIRQAHGVFVRQLGLYDFDPRACSSETRSKATDRTGRINEKQLLRTTLIIKTPFYAPPKCEEIDRSELPKLKLPTLRFPLECQLSGKTEVANPSVWHKPSCMLTDVLSLVSMSQTKKLGLNTLRSFRFDAKQTLQKDRVPTFIDSLILLI</sequence>